<reference evidence="1" key="2">
    <citation type="submission" date="2020-05" db="UniProtKB">
        <authorList>
            <consortium name="EnsemblMetazoa"/>
        </authorList>
    </citation>
    <scope>IDENTIFICATION</scope>
    <source>
        <strain evidence="1">IAEA</strain>
    </source>
</reference>
<sequence>MTTNDDLIIIKTKSMANVELNFFFDVIISYDLTFNGILVAIVDFLPKICLYNIWFQLKFHLTKRPLMPLKSMERIMIVCQVVNKCA</sequence>
<dbReference type="VEuPathDB" id="VectorBase:GPPI014395"/>
<evidence type="ECO:0000313" key="1">
    <source>
        <dbReference type="EnsemblMetazoa" id="GPPI014395-PA"/>
    </source>
</evidence>
<dbReference type="EMBL" id="JXJN01006521">
    <property type="status" value="NOT_ANNOTATED_CDS"/>
    <property type="molecule type" value="Genomic_DNA"/>
</dbReference>
<protein>
    <submittedName>
        <fullName evidence="1">Uncharacterized protein</fullName>
    </submittedName>
</protein>
<evidence type="ECO:0000313" key="2">
    <source>
        <dbReference type="Proteomes" id="UP000092460"/>
    </source>
</evidence>
<accession>A0A1B0B026</accession>
<keyword evidence="2" id="KW-1185">Reference proteome</keyword>
<reference evidence="2" key="1">
    <citation type="submission" date="2015-01" db="EMBL/GenBank/DDBJ databases">
        <authorList>
            <person name="Aksoy S."/>
            <person name="Warren W."/>
            <person name="Wilson R.K."/>
        </authorList>
    </citation>
    <scope>NUCLEOTIDE SEQUENCE [LARGE SCALE GENOMIC DNA]</scope>
    <source>
        <strain evidence="2">IAEA</strain>
    </source>
</reference>
<organism evidence="1 2">
    <name type="scientific">Glossina palpalis gambiensis</name>
    <dbReference type="NCBI Taxonomy" id="67801"/>
    <lineage>
        <taxon>Eukaryota</taxon>
        <taxon>Metazoa</taxon>
        <taxon>Ecdysozoa</taxon>
        <taxon>Arthropoda</taxon>
        <taxon>Hexapoda</taxon>
        <taxon>Insecta</taxon>
        <taxon>Pterygota</taxon>
        <taxon>Neoptera</taxon>
        <taxon>Endopterygota</taxon>
        <taxon>Diptera</taxon>
        <taxon>Brachycera</taxon>
        <taxon>Muscomorpha</taxon>
        <taxon>Hippoboscoidea</taxon>
        <taxon>Glossinidae</taxon>
        <taxon>Glossina</taxon>
    </lineage>
</organism>
<proteinExistence type="predicted"/>
<dbReference type="Proteomes" id="UP000092460">
    <property type="component" value="Unassembled WGS sequence"/>
</dbReference>
<dbReference type="AlphaFoldDB" id="A0A1B0B026"/>
<name>A0A1B0B026_9MUSC</name>
<dbReference type="EnsemblMetazoa" id="GPPI014395-RA">
    <property type="protein sequence ID" value="GPPI014395-PA"/>
    <property type="gene ID" value="GPPI014395"/>
</dbReference>